<keyword evidence="2" id="KW-1185">Reference proteome</keyword>
<gene>
    <name evidence="1" type="ORF">M407DRAFT_242547</name>
</gene>
<reference evidence="2" key="2">
    <citation type="submission" date="2015-01" db="EMBL/GenBank/DDBJ databases">
        <title>Evolutionary Origins and Diversification of the Mycorrhizal Mutualists.</title>
        <authorList>
            <consortium name="DOE Joint Genome Institute"/>
            <consortium name="Mycorrhizal Genomics Consortium"/>
            <person name="Kohler A."/>
            <person name="Kuo A."/>
            <person name="Nagy L.G."/>
            <person name="Floudas D."/>
            <person name="Copeland A."/>
            <person name="Barry K.W."/>
            <person name="Cichocki N."/>
            <person name="Veneault-Fourrey C."/>
            <person name="LaButti K."/>
            <person name="Lindquist E.A."/>
            <person name="Lipzen A."/>
            <person name="Lundell T."/>
            <person name="Morin E."/>
            <person name="Murat C."/>
            <person name="Riley R."/>
            <person name="Ohm R."/>
            <person name="Sun H."/>
            <person name="Tunlid A."/>
            <person name="Henrissat B."/>
            <person name="Grigoriev I.V."/>
            <person name="Hibbett D.S."/>
            <person name="Martin F."/>
        </authorList>
    </citation>
    <scope>NUCLEOTIDE SEQUENCE [LARGE SCALE GENOMIC DNA]</scope>
    <source>
        <strain evidence="2">MUT 4182</strain>
    </source>
</reference>
<proteinExistence type="predicted"/>
<dbReference type="HOGENOM" id="CLU_2639924_0_0_1"/>
<protein>
    <submittedName>
        <fullName evidence="1">Uncharacterized protein</fullName>
    </submittedName>
</protein>
<evidence type="ECO:0000313" key="2">
    <source>
        <dbReference type="Proteomes" id="UP000054248"/>
    </source>
</evidence>
<dbReference type="Proteomes" id="UP000054248">
    <property type="component" value="Unassembled WGS sequence"/>
</dbReference>
<organism evidence="1 2">
    <name type="scientific">Tulasnella calospora MUT 4182</name>
    <dbReference type="NCBI Taxonomy" id="1051891"/>
    <lineage>
        <taxon>Eukaryota</taxon>
        <taxon>Fungi</taxon>
        <taxon>Dikarya</taxon>
        <taxon>Basidiomycota</taxon>
        <taxon>Agaricomycotina</taxon>
        <taxon>Agaricomycetes</taxon>
        <taxon>Cantharellales</taxon>
        <taxon>Tulasnellaceae</taxon>
        <taxon>Tulasnella</taxon>
    </lineage>
</organism>
<dbReference type="EMBL" id="KN822981">
    <property type="protein sequence ID" value="KIO29542.1"/>
    <property type="molecule type" value="Genomic_DNA"/>
</dbReference>
<sequence>MAKTRSGCHPSRSGTRFCLQLSQLCKRAPKNTAPSQFEYPDVPCDFTLDDIEMPIMRRYGNGELVLCEMQLVHRLWV</sequence>
<evidence type="ECO:0000313" key="1">
    <source>
        <dbReference type="EMBL" id="KIO29542.1"/>
    </source>
</evidence>
<accession>A0A0C3M783</accession>
<reference evidence="1 2" key="1">
    <citation type="submission" date="2014-04" db="EMBL/GenBank/DDBJ databases">
        <authorList>
            <consortium name="DOE Joint Genome Institute"/>
            <person name="Kuo A."/>
            <person name="Girlanda M."/>
            <person name="Perotto S."/>
            <person name="Kohler A."/>
            <person name="Nagy L.G."/>
            <person name="Floudas D."/>
            <person name="Copeland A."/>
            <person name="Barry K.W."/>
            <person name="Cichocki N."/>
            <person name="Veneault-Fourrey C."/>
            <person name="LaButti K."/>
            <person name="Lindquist E.A."/>
            <person name="Lipzen A."/>
            <person name="Lundell T."/>
            <person name="Morin E."/>
            <person name="Murat C."/>
            <person name="Sun H."/>
            <person name="Tunlid A."/>
            <person name="Henrissat B."/>
            <person name="Grigoriev I.V."/>
            <person name="Hibbett D.S."/>
            <person name="Martin F."/>
            <person name="Nordberg H.P."/>
            <person name="Cantor M.N."/>
            <person name="Hua S.X."/>
        </authorList>
    </citation>
    <scope>NUCLEOTIDE SEQUENCE [LARGE SCALE GENOMIC DNA]</scope>
    <source>
        <strain evidence="1 2">MUT 4182</strain>
    </source>
</reference>
<dbReference type="AlphaFoldDB" id="A0A0C3M783"/>
<name>A0A0C3M783_9AGAM</name>